<reference evidence="2" key="1">
    <citation type="journal article" date="2013" name="Proc. Natl. Acad. Sci. U.S.A.">
        <title>Improving the coverage of the cyanobacterial phylum using diversity-driven genome sequencing.</title>
        <authorList>
            <person name="Shih P.M."/>
            <person name="Wu D."/>
            <person name="Latifi A."/>
            <person name="Axen S.D."/>
            <person name="Fewer D.P."/>
            <person name="Talla E."/>
            <person name="Calteau A."/>
            <person name="Cai F."/>
            <person name="Tandeau de Marsac N."/>
            <person name="Rippka R."/>
            <person name="Herdman M."/>
            <person name="Sivonen K."/>
            <person name="Coursin T."/>
            <person name="Laurent T."/>
            <person name="Goodwin L."/>
            <person name="Nolan M."/>
            <person name="Davenport K.W."/>
            <person name="Han C.S."/>
            <person name="Rubin E.M."/>
            <person name="Eisen J.A."/>
            <person name="Woyke T."/>
            <person name="Gugger M."/>
            <person name="Kerfeld C.A."/>
        </authorList>
    </citation>
    <scope>NUCLEOTIDE SEQUENCE [LARGE SCALE GENOMIC DNA]</scope>
    <source>
        <strain evidence="2">PCC 10605</strain>
    </source>
</reference>
<dbReference type="eggNOG" id="ENOG502ZBWB">
    <property type="taxonomic scope" value="Bacteria"/>
</dbReference>
<evidence type="ECO:0000313" key="1">
    <source>
        <dbReference type="EMBL" id="AFZ52853.1"/>
    </source>
</evidence>
<dbReference type="REBASE" id="58409">
    <property type="entry name" value="Cap10605ORF717P"/>
</dbReference>
<dbReference type="OrthoDB" id="5362736at2"/>
<proteinExistence type="predicted"/>
<evidence type="ECO:0008006" key="3">
    <source>
        <dbReference type="Google" id="ProtNLM"/>
    </source>
</evidence>
<dbReference type="EMBL" id="CP003947">
    <property type="protein sequence ID" value="AFZ52853.1"/>
    <property type="molecule type" value="Genomic_DNA"/>
</dbReference>
<dbReference type="HOGENOM" id="CLU_1683647_0_0_3"/>
<gene>
    <name evidence="1" type="ordered locus">Cyan10605_0718</name>
</gene>
<dbReference type="RefSeq" id="WP_015218584.1">
    <property type="nucleotide sequence ID" value="NC_019776.1"/>
</dbReference>
<dbReference type="InterPro" id="IPR021107">
    <property type="entry name" value="Restrct_endonuc_II_HinP1I"/>
</dbReference>
<name>K9Z3A4_CYAAP</name>
<dbReference type="Proteomes" id="UP000010480">
    <property type="component" value="Chromosome"/>
</dbReference>
<evidence type="ECO:0000313" key="2">
    <source>
        <dbReference type="Proteomes" id="UP000010480"/>
    </source>
</evidence>
<dbReference type="PATRIC" id="fig|755178.3.peg.753"/>
<dbReference type="Gene3D" id="3.40.1350.40">
    <property type="match status" value="1"/>
</dbReference>
<organism evidence="1 2">
    <name type="scientific">Cyanobacterium aponinum (strain PCC 10605)</name>
    <dbReference type="NCBI Taxonomy" id="755178"/>
    <lineage>
        <taxon>Bacteria</taxon>
        <taxon>Bacillati</taxon>
        <taxon>Cyanobacteriota</taxon>
        <taxon>Cyanophyceae</taxon>
        <taxon>Oscillatoriophycideae</taxon>
        <taxon>Chroococcales</taxon>
        <taxon>Geminocystaceae</taxon>
        <taxon>Cyanobacterium</taxon>
    </lineage>
</organism>
<dbReference type="Pfam" id="PF11463">
    <property type="entry name" value="R-HINP1I"/>
    <property type="match status" value="1"/>
</dbReference>
<sequence length="156" mass="17782">MDRAKIGSMTAKGGFINEQNICDKFNSWQKDNEAREWLFIMGYDSDKIKSFKVIHIPVKIYFFSENKVLIVNDILKGRGGLSAEWLLVTKKDKNANDKLDWILKDINTACNFFAQGDVKISPKGSLYIGKITMQRKGGTPDPTSLQFKINPLQLFE</sequence>
<protein>
    <recommendedName>
        <fullName evidence="3">Type II restriction endonuclease</fullName>
    </recommendedName>
</protein>
<dbReference type="KEGG" id="can:Cyan10605_0718"/>
<accession>K9Z3A4</accession>
<keyword evidence="2" id="KW-1185">Reference proteome</keyword>
<dbReference type="STRING" id="755178.Cyan10605_0718"/>
<dbReference type="AlphaFoldDB" id="K9Z3A4"/>